<proteinExistence type="predicted"/>
<evidence type="ECO:0000313" key="3">
    <source>
        <dbReference type="Proteomes" id="UP001057498"/>
    </source>
</evidence>
<dbReference type="InterPro" id="IPR000792">
    <property type="entry name" value="Tscrpt_reg_LuxR_C"/>
</dbReference>
<dbReference type="PROSITE" id="PS50043">
    <property type="entry name" value="HTH_LUXR_2"/>
    <property type="match status" value="1"/>
</dbReference>
<dbReference type="EMBL" id="AP025730">
    <property type="protein sequence ID" value="BDI06231.1"/>
    <property type="molecule type" value="Genomic_DNA"/>
</dbReference>
<dbReference type="SUPFAM" id="SSF55785">
    <property type="entry name" value="PYP-like sensor domain (PAS domain)"/>
    <property type="match status" value="1"/>
</dbReference>
<dbReference type="SUPFAM" id="SSF46894">
    <property type="entry name" value="C-terminal effector domain of the bipartite response regulators"/>
    <property type="match status" value="1"/>
</dbReference>
<dbReference type="Proteomes" id="UP001057498">
    <property type="component" value="Chromosome"/>
</dbReference>
<sequence>MVAGYRAIHSNHMIPLRPDPAKPMPAHVSADLSVEHFSGILDKLYEAALDPAGWPDCLEAVRAELRGNYASLIVRPGGADDRGLIVSAGVGRDNINLGNPQIALSPFTGMPPDRLVTIADVISEADWRASPYYRDWCAPLGVFHVLGADIGTRDGGVYGFRVTRPEDAPPFSAADVALGRLLLPHIKRALNLHLSVHQDRKVNSLYSHAMAQLMIGVVVLDQTGQVIECNPAATAILDMEDGLRVVGKQLEATYANDNRKLQRLVRDALTHPQAAAMGLTEAMSVSRPSGQLSWGVVVQSVSPDQWTEGKQRPSVAVFVRDTEGKSQPPVRLAQQLFQLTPAETALAIQLANGLSLEEAAEALNIRRNTARAHLRSIFSKTGVRRQTELVRIFLNSVAWLGAVEK</sequence>
<protein>
    <submittedName>
        <fullName evidence="2">LuxR family transcriptional regulator</fullName>
    </submittedName>
</protein>
<reference evidence="2" key="1">
    <citation type="submission" date="2022-04" db="EMBL/GenBank/DDBJ databases">
        <title>Whole genome sequence of Sphaerotilus sp. FB-5.</title>
        <authorList>
            <person name="Takeda M."/>
            <person name="Narihara S."/>
            <person name="Akimoto M."/>
            <person name="Akimoto R."/>
            <person name="Nishiyashiki S."/>
            <person name="Murakami T."/>
        </authorList>
    </citation>
    <scope>NUCLEOTIDE SEQUENCE</scope>
    <source>
        <strain evidence="2">FB-5</strain>
    </source>
</reference>
<dbReference type="InterPro" id="IPR036388">
    <property type="entry name" value="WH-like_DNA-bd_sf"/>
</dbReference>
<feature type="domain" description="HTH luxR-type" evidence="1">
    <location>
        <begin position="332"/>
        <end position="397"/>
    </location>
</feature>
<evidence type="ECO:0000313" key="2">
    <source>
        <dbReference type="EMBL" id="BDI06231.1"/>
    </source>
</evidence>
<accession>A0ABN6PM35</accession>
<keyword evidence="3" id="KW-1185">Reference proteome</keyword>
<dbReference type="Pfam" id="PF00196">
    <property type="entry name" value="GerE"/>
    <property type="match status" value="1"/>
</dbReference>
<evidence type="ECO:0000259" key="1">
    <source>
        <dbReference type="PROSITE" id="PS50043"/>
    </source>
</evidence>
<dbReference type="Gene3D" id="3.30.450.20">
    <property type="entry name" value="PAS domain"/>
    <property type="match status" value="1"/>
</dbReference>
<gene>
    <name evidence="2" type="ORF">CATMQ487_32010</name>
</gene>
<dbReference type="InterPro" id="IPR000014">
    <property type="entry name" value="PAS"/>
</dbReference>
<dbReference type="SMART" id="SM00421">
    <property type="entry name" value="HTH_LUXR"/>
    <property type="match status" value="1"/>
</dbReference>
<dbReference type="CDD" id="cd00130">
    <property type="entry name" value="PAS"/>
    <property type="match status" value="1"/>
</dbReference>
<dbReference type="InterPro" id="IPR035965">
    <property type="entry name" value="PAS-like_dom_sf"/>
</dbReference>
<name>A0ABN6PM35_9BURK</name>
<organism evidence="2 3">
    <name type="scientific">Sphaerotilus microaerophilus</name>
    <dbReference type="NCBI Taxonomy" id="2914710"/>
    <lineage>
        <taxon>Bacteria</taxon>
        <taxon>Pseudomonadati</taxon>
        <taxon>Pseudomonadota</taxon>
        <taxon>Betaproteobacteria</taxon>
        <taxon>Burkholderiales</taxon>
        <taxon>Sphaerotilaceae</taxon>
        <taxon>Sphaerotilus</taxon>
    </lineage>
</organism>
<dbReference type="Gene3D" id="1.10.10.10">
    <property type="entry name" value="Winged helix-like DNA-binding domain superfamily/Winged helix DNA-binding domain"/>
    <property type="match status" value="1"/>
</dbReference>
<dbReference type="InterPro" id="IPR016032">
    <property type="entry name" value="Sig_transdc_resp-reg_C-effctor"/>
</dbReference>
<dbReference type="CDD" id="cd06170">
    <property type="entry name" value="LuxR_C_like"/>
    <property type="match status" value="1"/>
</dbReference>